<organism evidence="2 3">
    <name type="scientific">Senna tora</name>
    <dbReference type="NCBI Taxonomy" id="362788"/>
    <lineage>
        <taxon>Eukaryota</taxon>
        <taxon>Viridiplantae</taxon>
        <taxon>Streptophyta</taxon>
        <taxon>Embryophyta</taxon>
        <taxon>Tracheophyta</taxon>
        <taxon>Spermatophyta</taxon>
        <taxon>Magnoliopsida</taxon>
        <taxon>eudicotyledons</taxon>
        <taxon>Gunneridae</taxon>
        <taxon>Pentapetalae</taxon>
        <taxon>rosids</taxon>
        <taxon>fabids</taxon>
        <taxon>Fabales</taxon>
        <taxon>Fabaceae</taxon>
        <taxon>Caesalpinioideae</taxon>
        <taxon>Cassia clade</taxon>
        <taxon>Senna</taxon>
    </lineage>
</organism>
<sequence length="259" mass="28725">MSAHSSFCSSETTKACPYPCTSFSAIAYFFFTSKGRSKHAASALFILCINSSSTPNYVLIIPHRLLNTRHCFPVNIGRHLLAVLHAARNINLTMYIYMSHFFHIRNRRAKCDNITIGFASLERGRIIISIAISLRTDELKEMSKYAKQALLHPTTLPLQVMANAGGQQTLRSVAGGTPPIPLHFKRPAQSPVWHLPFPVFWSKQQPCLPQILPDHPSGTSRTVSSPVARRKPPSWGVGWPALPRSAGHTSSLQLFTIIS</sequence>
<evidence type="ECO:0000313" key="3">
    <source>
        <dbReference type="Proteomes" id="UP000634136"/>
    </source>
</evidence>
<feature type="region of interest" description="Disordered" evidence="1">
    <location>
        <begin position="212"/>
        <end position="242"/>
    </location>
</feature>
<accession>A0A834WBJ7</accession>
<proteinExistence type="predicted"/>
<protein>
    <submittedName>
        <fullName evidence="2">Uncharacterized protein</fullName>
    </submittedName>
</protein>
<dbReference type="AlphaFoldDB" id="A0A834WBJ7"/>
<evidence type="ECO:0000313" key="2">
    <source>
        <dbReference type="EMBL" id="KAF7816412.1"/>
    </source>
</evidence>
<dbReference type="Proteomes" id="UP000634136">
    <property type="component" value="Unassembled WGS sequence"/>
</dbReference>
<comment type="caution">
    <text evidence="2">The sequence shown here is derived from an EMBL/GenBank/DDBJ whole genome shotgun (WGS) entry which is preliminary data.</text>
</comment>
<reference evidence="2" key="1">
    <citation type="submission" date="2020-09" db="EMBL/GenBank/DDBJ databases">
        <title>Genome-Enabled Discovery of Anthraquinone Biosynthesis in Senna tora.</title>
        <authorList>
            <person name="Kang S.-H."/>
            <person name="Pandey R.P."/>
            <person name="Lee C.-M."/>
            <person name="Sim J.-S."/>
            <person name="Jeong J.-T."/>
            <person name="Choi B.-S."/>
            <person name="Jung M."/>
            <person name="Ginzburg D."/>
            <person name="Zhao K."/>
            <person name="Won S.Y."/>
            <person name="Oh T.-J."/>
            <person name="Yu Y."/>
            <person name="Kim N.-H."/>
            <person name="Lee O.R."/>
            <person name="Lee T.-H."/>
            <person name="Bashyal P."/>
            <person name="Kim T.-S."/>
            <person name="Lee W.-H."/>
            <person name="Kawkins C."/>
            <person name="Kim C.-K."/>
            <person name="Kim J.S."/>
            <person name="Ahn B.O."/>
            <person name="Rhee S.Y."/>
            <person name="Sohng J.K."/>
        </authorList>
    </citation>
    <scope>NUCLEOTIDE SEQUENCE</scope>
    <source>
        <tissue evidence="2">Leaf</tissue>
    </source>
</reference>
<name>A0A834WBJ7_9FABA</name>
<dbReference type="EMBL" id="JAAIUW010000009">
    <property type="protein sequence ID" value="KAF7816412.1"/>
    <property type="molecule type" value="Genomic_DNA"/>
</dbReference>
<gene>
    <name evidence="2" type="ORF">G2W53_030381</name>
</gene>
<evidence type="ECO:0000256" key="1">
    <source>
        <dbReference type="SAM" id="MobiDB-lite"/>
    </source>
</evidence>
<keyword evidence="3" id="KW-1185">Reference proteome</keyword>